<reference evidence="3" key="1">
    <citation type="submission" date="2025-08" db="UniProtKB">
        <authorList>
            <consortium name="RefSeq"/>
        </authorList>
    </citation>
    <scope>IDENTIFICATION</scope>
    <source>
        <tissue evidence="3">Thorax and Abdomen</tissue>
    </source>
</reference>
<dbReference type="InterPro" id="IPR045107">
    <property type="entry name" value="SAC3/GANP/THP3"/>
</dbReference>
<gene>
    <name evidence="3" type="primary">LOC107218552</name>
</gene>
<evidence type="ECO:0000313" key="3">
    <source>
        <dbReference type="RefSeq" id="XP_015511947.2"/>
    </source>
</evidence>
<dbReference type="KEGG" id="nlo:107218552"/>
<dbReference type="GO" id="GO:0005819">
    <property type="term" value="C:spindle"/>
    <property type="evidence" value="ECO:0007669"/>
    <property type="project" value="TreeGrafter"/>
</dbReference>
<dbReference type="AlphaFoldDB" id="A0A6J0BCQ1"/>
<dbReference type="PANTHER" id="PTHR12436:SF38">
    <property type="entry name" value="SAC3 DOMAIN-CONTAINING PROTEIN 1"/>
    <property type="match status" value="1"/>
</dbReference>
<dbReference type="GeneID" id="107218552"/>
<dbReference type="OrthoDB" id="264795at2759"/>
<dbReference type="InterPro" id="IPR005062">
    <property type="entry name" value="SAC3/GANP/THP3_conserved"/>
</dbReference>
<dbReference type="GO" id="GO:0051298">
    <property type="term" value="P:centrosome duplication"/>
    <property type="evidence" value="ECO:0007669"/>
    <property type="project" value="TreeGrafter"/>
</dbReference>
<dbReference type="InParanoid" id="A0A6J0BCQ1"/>
<organism evidence="3">
    <name type="scientific">Neodiprion lecontei</name>
    <name type="common">Redheaded pine sawfly</name>
    <dbReference type="NCBI Taxonomy" id="441921"/>
    <lineage>
        <taxon>Eukaryota</taxon>
        <taxon>Metazoa</taxon>
        <taxon>Ecdysozoa</taxon>
        <taxon>Arthropoda</taxon>
        <taxon>Hexapoda</taxon>
        <taxon>Insecta</taxon>
        <taxon>Pterygota</taxon>
        <taxon>Neoptera</taxon>
        <taxon>Endopterygota</taxon>
        <taxon>Hymenoptera</taxon>
        <taxon>Tenthredinoidea</taxon>
        <taxon>Diprionidae</taxon>
        <taxon>Diprioninae</taxon>
        <taxon>Neodiprion</taxon>
    </lineage>
</organism>
<dbReference type="Gene3D" id="1.25.40.990">
    <property type="match status" value="1"/>
</dbReference>
<dbReference type="Pfam" id="PF03399">
    <property type="entry name" value="SAC3_GANP"/>
    <property type="match status" value="1"/>
</dbReference>
<evidence type="ECO:0000313" key="2">
    <source>
        <dbReference type="Proteomes" id="UP000829291"/>
    </source>
</evidence>
<keyword evidence="2" id="KW-1185">Reference proteome</keyword>
<dbReference type="RefSeq" id="XP_015511947.2">
    <property type="nucleotide sequence ID" value="XM_015656461.2"/>
</dbReference>
<feature type="domain" description="SAC3/GANP/THP3 conserved" evidence="1">
    <location>
        <begin position="12"/>
        <end position="314"/>
    </location>
</feature>
<dbReference type="FunCoup" id="A0A6J0BCQ1">
    <property type="interactions" value="78"/>
</dbReference>
<dbReference type="GO" id="GO:0051225">
    <property type="term" value="P:spindle assembly"/>
    <property type="evidence" value="ECO:0007669"/>
    <property type="project" value="TreeGrafter"/>
</dbReference>
<dbReference type="PANTHER" id="PTHR12436">
    <property type="entry name" value="80 KDA MCM3-ASSOCIATED PROTEIN"/>
    <property type="match status" value="1"/>
</dbReference>
<protein>
    <submittedName>
        <fullName evidence="3">Germinal-center associated nuclear protein</fullName>
    </submittedName>
</protein>
<dbReference type="GO" id="GO:0005634">
    <property type="term" value="C:nucleus"/>
    <property type="evidence" value="ECO:0007669"/>
    <property type="project" value="TreeGrafter"/>
</dbReference>
<proteinExistence type="predicted"/>
<dbReference type="GO" id="GO:0005813">
    <property type="term" value="C:centrosome"/>
    <property type="evidence" value="ECO:0007669"/>
    <property type="project" value="TreeGrafter"/>
</dbReference>
<name>A0A6J0BCQ1_NEOLC</name>
<evidence type="ECO:0000259" key="1">
    <source>
        <dbReference type="Pfam" id="PF03399"/>
    </source>
</evidence>
<dbReference type="Proteomes" id="UP000829291">
    <property type="component" value="Chromosome 1"/>
</dbReference>
<sequence length="365" mass="42476">MSDFIVGTCLFMCPEKERWMREREGLLHTFEVDEKTKHLKRPKADPSKIVKCFSRPAAGQLMPDTSELRPASVLLSTIRYLFTNVVTRVDYDWVMIYDFVFDRLRAIRQEVVIQRIRGPQSVQILEPIVRFHVYAGQRLCEKNISVFDTKINSQHLLECLKQLLVLYDELEEQSSMCNPNFEENIERLSIGNNRPQMEALYMLLHLGDSSALGRGISLPHKYRGKNVKLAMKISLAWFLKNYVRTLRLIQKLPLLLKFGVLSNLRLLRRDTFQIMSAAYNSKLLTFPGLKLQEILMYRDVEKLSADCKLFNLSFAYENVQFDARKFNKGLLLANPDMYFTVQTLQKYLPIILLQDDDAINDDSSS</sequence>
<accession>A0A6J0BCQ1</accession>